<comment type="catalytic activity">
    <reaction evidence="5">
        <text>4-phospho-D-erythronate + NAD(+) = (R)-3-hydroxy-2-oxo-4-phosphooxybutanoate + NADH + H(+)</text>
        <dbReference type="Rhea" id="RHEA:18829"/>
        <dbReference type="ChEBI" id="CHEBI:15378"/>
        <dbReference type="ChEBI" id="CHEBI:57540"/>
        <dbReference type="ChEBI" id="CHEBI:57945"/>
        <dbReference type="ChEBI" id="CHEBI:58538"/>
        <dbReference type="ChEBI" id="CHEBI:58766"/>
        <dbReference type="EC" id="1.1.1.290"/>
    </reaction>
</comment>
<evidence type="ECO:0000256" key="3">
    <source>
        <dbReference type="ARBA" id="ARBA00023027"/>
    </source>
</evidence>
<comment type="function">
    <text evidence="5">Catalyzes the oxidation of erythronate-4-phosphate to 3-hydroxy-2-oxo-4-phosphonooxybutanoate.</text>
</comment>
<comment type="caution">
    <text evidence="5">Lacks conserved residue(s) required for the propagation of feature annotation.</text>
</comment>
<dbReference type="SUPFAM" id="SSF52283">
    <property type="entry name" value="Formate/glycerate dehydrogenase catalytic domain-like"/>
    <property type="match status" value="1"/>
</dbReference>
<dbReference type="InterPro" id="IPR029752">
    <property type="entry name" value="D-isomer_DH_CS1"/>
</dbReference>
<dbReference type="PANTHER" id="PTHR42938">
    <property type="entry name" value="FORMATE DEHYDROGENASE 1"/>
    <property type="match status" value="1"/>
</dbReference>
<feature type="binding site" evidence="5">
    <location>
        <position position="45"/>
    </location>
    <ligand>
        <name>substrate</name>
    </ligand>
</feature>
<keyword evidence="10" id="KW-1185">Reference proteome</keyword>
<dbReference type="InterPro" id="IPR038251">
    <property type="entry name" value="PdxB_dimer_sf"/>
</dbReference>
<keyword evidence="4 5" id="KW-0664">Pyridoxine biosynthesis</keyword>
<dbReference type="RefSeq" id="WP_305945982.1">
    <property type="nucleotide sequence ID" value="NZ_JAUZVY010000005.1"/>
</dbReference>
<protein>
    <recommendedName>
        <fullName evidence="5">Erythronate-4-phosphate dehydrogenase</fullName>
        <ecNumber evidence="5">1.1.1.290</ecNumber>
    </recommendedName>
</protein>
<dbReference type="EMBL" id="JAUZVY010000005">
    <property type="protein sequence ID" value="MDP4529939.1"/>
    <property type="molecule type" value="Genomic_DNA"/>
</dbReference>
<name>A0ABT9GSK5_9GAMM</name>
<dbReference type="InterPro" id="IPR036291">
    <property type="entry name" value="NAD(P)-bd_dom_sf"/>
</dbReference>
<feature type="active site" evidence="5">
    <location>
        <position position="209"/>
    </location>
</feature>
<feature type="binding site" evidence="5">
    <location>
        <position position="147"/>
    </location>
    <ligand>
        <name>NAD(+)</name>
        <dbReference type="ChEBI" id="CHEBI:57540"/>
    </ligand>
</feature>
<dbReference type="PROSITE" id="PS00065">
    <property type="entry name" value="D_2_HYDROXYACID_DH_1"/>
    <property type="match status" value="1"/>
</dbReference>
<dbReference type="Pfam" id="PF11890">
    <property type="entry name" value="DUF3410"/>
    <property type="match status" value="1"/>
</dbReference>
<dbReference type="Pfam" id="PF00389">
    <property type="entry name" value="2-Hacid_dh"/>
    <property type="match status" value="1"/>
</dbReference>
<evidence type="ECO:0000259" key="7">
    <source>
        <dbReference type="Pfam" id="PF02826"/>
    </source>
</evidence>
<feature type="binding site" evidence="5">
    <location>
        <position position="67"/>
    </location>
    <ligand>
        <name>substrate</name>
    </ligand>
</feature>
<evidence type="ECO:0000313" key="9">
    <source>
        <dbReference type="EMBL" id="MDP4529939.1"/>
    </source>
</evidence>
<feature type="binding site" evidence="5">
    <location>
        <position position="258"/>
    </location>
    <ligand>
        <name>NAD(+)</name>
        <dbReference type="ChEBI" id="CHEBI:57540"/>
    </ligand>
</feature>
<organism evidence="9 10">
    <name type="scientific">Alkalimonas delamerensis</name>
    <dbReference type="NCBI Taxonomy" id="265981"/>
    <lineage>
        <taxon>Bacteria</taxon>
        <taxon>Pseudomonadati</taxon>
        <taxon>Pseudomonadota</taxon>
        <taxon>Gammaproteobacteria</taxon>
        <taxon>Alkalimonas</taxon>
    </lineage>
</organism>
<evidence type="ECO:0000256" key="4">
    <source>
        <dbReference type="ARBA" id="ARBA00023096"/>
    </source>
</evidence>
<keyword evidence="1 5" id="KW-0963">Cytoplasm</keyword>
<feature type="domain" description="Erythronate-4-phosphate dehydrogenase dimerisation" evidence="8">
    <location>
        <begin position="291"/>
        <end position="363"/>
    </location>
</feature>
<feature type="active site" description="Proton donor" evidence="5">
    <location>
        <position position="255"/>
    </location>
</feature>
<feature type="binding site" evidence="5">
    <location>
        <position position="233"/>
    </location>
    <ligand>
        <name>NAD(+)</name>
        <dbReference type="ChEBI" id="CHEBI:57540"/>
    </ligand>
</feature>
<dbReference type="SUPFAM" id="SSF51735">
    <property type="entry name" value="NAD(P)-binding Rossmann-fold domains"/>
    <property type="match status" value="1"/>
</dbReference>
<dbReference type="Pfam" id="PF02826">
    <property type="entry name" value="2-Hacid_dh_C"/>
    <property type="match status" value="1"/>
</dbReference>
<dbReference type="Gene3D" id="3.40.50.720">
    <property type="entry name" value="NAD(P)-binding Rossmann-like Domain"/>
    <property type="match status" value="2"/>
</dbReference>
<feature type="domain" description="D-isomer specific 2-hydroxyacid dehydrogenase catalytic" evidence="6">
    <location>
        <begin position="5"/>
        <end position="258"/>
    </location>
</feature>
<dbReference type="Proteomes" id="UP001236258">
    <property type="component" value="Unassembled WGS sequence"/>
</dbReference>
<dbReference type="Gene3D" id="3.30.1370.170">
    <property type="match status" value="1"/>
</dbReference>
<evidence type="ECO:0000256" key="1">
    <source>
        <dbReference type="ARBA" id="ARBA00022490"/>
    </source>
</evidence>
<dbReference type="InterPro" id="IPR006140">
    <property type="entry name" value="D-isomer_DH_NAD-bd"/>
</dbReference>
<comment type="pathway">
    <text evidence="5">Cofactor biosynthesis; pyridoxine 5'-phosphate biosynthesis; pyridoxine 5'-phosphate from D-erythrose 4-phosphate: step 2/5.</text>
</comment>
<reference evidence="9 10" key="1">
    <citation type="submission" date="2023-08" db="EMBL/GenBank/DDBJ databases">
        <authorList>
            <person name="Joshi A."/>
            <person name="Thite S."/>
        </authorList>
    </citation>
    <scope>NUCLEOTIDE SEQUENCE [LARGE SCALE GENOMIC DNA]</scope>
    <source>
        <strain evidence="9 10">1E1</strain>
    </source>
</reference>
<keyword evidence="3 5" id="KW-0520">NAD</keyword>
<accession>A0ABT9GSK5</accession>
<gene>
    <name evidence="5" type="primary">pdxB</name>
    <name evidence="9" type="ORF">Q3O59_12995</name>
</gene>
<comment type="subunit">
    <text evidence="5">Homodimer.</text>
</comment>
<feature type="domain" description="D-isomer specific 2-hydroxyacid dehydrogenase NAD-binding" evidence="7">
    <location>
        <begin position="111"/>
        <end position="245"/>
    </location>
</feature>
<evidence type="ECO:0000256" key="2">
    <source>
        <dbReference type="ARBA" id="ARBA00023002"/>
    </source>
</evidence>
<dbReference type="HAMAP" id="MF_01825">
    <property type="entry name" value="PdxB"/>
    <property type="match status" value="1"/>
</dbReference>
<dbReference type="PANTHER" id="PTHR42938:SF9">
    <property type="entry name" value="FORMATE DEHYDROGENASE 1"/>
    <property type="match status" value="1"/>
</dbReference>
<keyword evidence="2 5" id="KW-0560">Oxidoreductase</keyword>
<feature type="active site" evidence="5">
    <location>
        <position position="238"/>
    </location>
</feature>
<comment type="similarity">
    <text evidence="5">Belongs to the D-isomer specific 2-hydroxyacid dehydrogenase family. PdxB subfamily.</text>
</comment>
<comment type="caution">
    <text evidence="9">The sequence shown here is derived from an EMBL/GenBank/DDBJ whole genome shotgun (WGS) entry which is preliminary data.</text>
</comment>
<dbReference type="InterPro" id="IPR020921">
    <property type="entry name" value="Erythronate-4-P_DHase"/>
</dbReference>
<evidence type="ECO:0000256" key="5">
    <source>
        <dbReference type="HAMAP-Rule" id="MF_01825"/>
    </source>
</evidence>
<evidence type="ECO:0000259" key="8">
    <source>
        <dbReference type="Pfam" id="PF11890"/>
    </source>
</evidence>
<proteinExistence type="inferred from homology"/>
<sequence length="371" mass="41975">MIIYADDYMPYARQFFADFGEVRLFSGRKLQPEQLADADVLLVRSITRVDPALLAKARSLRFIGTATIGTDHVDKDYVQRAGIAFHNAPGCNARAVVEYVLSSLFHLTERYQWQLQDKTIGIVGVGNIGQPLAELLQLMGCQVLLCDPLRARQEPDFAHQPLEVLLQQADVLSFHVPLCQSGDNATRHLVNAERLQQIKPDCALINACRGAVFDNQALLAEAEAGHRRPLVLDVWEQEPTILLPLLPYLDIATAHIAGHSIEGKARGTEMLYQQLCQQLQRPAVYQLSDFCPQPAIQSLQITENFGLPDVQNLFRLVYDVRRDDALFRHHIQKQGFDWLRKHYPARRECSSLQLRGTAVPDWLYQTGFSRP</sequence>
<dbReference type="InterPro" id="IPR006139">
    <property type="entry name" value="D-isomer_2_OHA_DH_cat_dom"/>
</dbReference>
<evidence type="ECO:0000313" key="10">
    <source>
        <dbReference type="Proteomes" id="UP001236258"/>
    </source>
</evidence>
<comment type="subcellular location">
    <subcellularLocation>
        <location evidence="5">Cytoplasm</location>
    </subcellularLocation>
</comment>
<dbReference type="CDD" id="cd12158">
    <property type="entry name" value="ErythrP_dh"/>
    <property type="match status" value="1"/>
</dbReference>
<dbReference type="InterPro" id="IPR024531">
    <property type="entry name" value="Erythronate-4-P_DHase_dimer"/>
</dbReference>
<dbReference type="EC" id="1.1.1.290" evidence="5"/>
<evidence type="ECO:0000259" key="6">
    <source>
        <dbReference type="Pfam" id="PF00389"/>
    </source>
</evidence>